<dbReference type="Proteomes" id="UP001732700">
    <property type="component" value="Unassembled WGS sequence"/>
</dbReference>
<keyword evidence="2" id="KW-1185">Reference proteome</keyword>
<reference evidence="1" key="1">
    <citation type="submission" date="2025-09" db="UniProtKB">
        <authorList>
            <consortium name="EnsemblPlants"/>
        </authorList>
    </citation>
    <scope>IDENTIFICATION</scope>
</reference>
<dbReference type="EnsemblPlants" id="AVESA.00010b.r2.UnG1463310.1">
    <property type="protein sequence ID" value="AVESA.00010b.r2.UnG1463310.1.CDS.1"/>
    <property type="gene ID" value="AVESA.00010b.r2.UnG1463310"/>
</dbReference>
<name>A0ACD6AL20_AVESA</name>
<evidence type="ECO:0000313" key="2">
    <source>
        <dbReference type="Proteomes" id="UP001732700"/>
    </source>
</evidence>
<accession>A0ACD6AL20</accession>
<evidence type="ECO:0000313" key="1">
    <source>
        <dbReference type="EnsemblPlants" id="AVESA.00010b.r2.UnG1463310.1.CDS.1"/>
    </source>
</evidence>
<sequence length="157" mass="18006">MQKYADQHRTPREFMIGDMVYLKMLPQRESALGKGNPLKLASKWYGPFKIIQTVGKRAYKLQLPPGTLLHDVFHVNHLKKHIGDRAIPNRNLPLVTPEGKLKKTPVAILQRRQVPRSIGEYSIAIPQWLIHWEGMTPAEATWEDAAFIQTSFPSFKP</sequence>
<organism evidence="1 2">
    <name type="scientific">Avena sativa</name>
    <name type="common">Oat</name>
    <dbReference type="NCBI Taxonomy" id="4498"/>
    <lineage>
        <taxon>Eukaryota</taxon>
        <taxon>Viridiplantae</taxon>
        <taxon>Streptophyta</taxon>
        <taxon>Embryophyta</taxon>
        <taxon>Tracheophyta</taxon>
        <taxon>Spermatophyta</taxon>
        <taxon>Magnoliopsida</taxon>
        <taxon>Liliopsida</taxon>
        <taxon>Poales</taxon>
        <taxon>Poaceae</taxon>
        <taxon>BOP clade</taxon>
        <taxon>Pooideae</taxon>
        <taxon>Poodae</taxon>
        <taxon>Poeae</taxon>
        <taxon>Poeae Chloroplast Group 1 (Aveneae type)</taxon>
        <taxon>Aveninae</taxon>
        <taxon>Avena</taxon>
    </lineage>
</organism>
<protein>
    <submittedName>
        <fullName evidence="1">Uncharacterized protein</fullName>
    </submittedName>
</protein>
<proteinExistence type="predicted"/>